<evidence type="ECO:0000256" key="1">
    <source>
        <dbReference type="SAM" id="MobiDB-lite"/>
    </source>
</evidence>
<feature type="compositionally biased region" description="Basic and acidic residues" evidence="1">
    <location>
        <begin position="50"/>
        <end position="61"/>
    </location>
</feature>
<sequence length="114" mass="12445">LPFLLILPHPESISEESALGQAIDLGLGDFAAFTGIEQDQFNGDSDSEDDRSTVPAKDRTGRKPSLARYRGTLEALSNELSCIMTDANLVQSGLPSSIKSILYEEQSRCAFRPR</sequence>
<organism evidence="2 3">
    <name type="scientific">Chondrus crispus</name>
    <name type="common">Carrageen Irish moss</name>
    <name type="synonym">Polymorpha crispa</name>
    <dbReference type="NCBI Taxonomy" id="2769"/>
    <lineage>
        <taxon>Eukaryota</taxon>
        <taxon>Rhodophyta</taxon>
        <taxon>Florideophyceae</taxon>
        <taxon>Rhodymeniophycidae</taxon>
        <taxon>Gigartinales</taxon>
        <taxon>Gigartinaceae</taxon>
        <taxon>Chondrus</taxon>
    </lineage>
</organism>
<dbReference type="EMBL" id="HG002367">
    <property type="protein sequence ID" value="CDF41382.1"/>
    <property type="molecule type" value="Genomic_DNA"/>
</dbReference>
<feature type="region of interest" description="Disordered" evidence="1">
    <location>
        <begin position="38"/>
        <end position="64"/>
    </location>
</feature>
<gene>
    <name evidence="2" type="ORF">CHC_T00000995001</name>
</gene>
<evidence type="ECO:0000313" key="3">
    <source>
        <dbReference type="Proteomes" id="UP000012073"/>
    </source>
</evidence>
<dbReference type="GeneID" id="17319394"/>
<keyword evidence="3" id="KW-1185">Reference proteome</keyword>
<dbReference type="AlphaFoldDB" id="R7QSC0"/>
<name>R7QSC0_CHOCR</name>
<dbReference type="KEGG" id="ccp:CHC_T00000995001"/>
<proteinExistence type="predicted"/>
<dbReference type="Proteomes" id="UP000012073">
    <property type="component" value="Unassembled WGS sequence"/>
</dbReference>
<reference evidence="3" key="1">
    <citation type="journal article" date="2013" name="Proc. Natl. Acad. Sci. U.S.A.">
        <title>Genome structure and metabolic features in the red seaweed Chondrus crispus shed light on evolution of the Archaeplastida.</title>
        <authorList>
            <person name="Collen J."/>
            <person name="Porcel B."/>
            <person name="Carre W."/>
            <person name="Ball S.G."/>
            <person name="Chaparro C."/>
            <person name="Tonon T."/>
            <person name="Barbeyron T."/>
            <person name="Michel G."/>
            <person name="Noel B."/>
            <person name="Valentin K."/>
            <person name="Elias M."/>
            <person name="Artiguenave F."/>
            <person name="Arun A."/>
            <person name="Aury J.M."/>
            <person name="Barbosa-Neto J.F."/>
            <person name="Bothwell J.H."/>
            <person name="Bouget F.Y."/>
            <person name="Brillet L."/>
            <person name="Cabello-Hurtado F."/>
            <person name="Capella-Gutierrez S."/>
            <person name="Charrier B."/>
            <person name="Cladiere L."/>
            <person name="Cock J.M."/>
            <person name="Coelho S.M."/>
            <person name="Colleoni C."/>
            <person name="Czjzek M."/>
            <person name="Da Silva C."/>
            <person name="Delage L."/>
            <person name="Denoeud F."/>
            <person name="Deschamps P."/>
            <person name="Dittami S.M."/>
            <person name="Gabaldon T."/>
            <person name="Gachon C.M."/>
            <person name="Groisillier A."/>
            <person name="Herve C."/>
            <person name="Jabbari K."/>
            <person name="Katinka M."/>
            <person name="Kloareg B."/>
            <person name="Kowalczyk N."/>
            <person name="Labadie K."/>
            <person name="Leblanc C."/>
            <person name="Lopez P.J."/>
            <person name="McLachlan D.H."/>
            <person name="Meslet-Cladiere L."/>
            <person name="Moustafa A."/>
            <person name="Nehr Z."/>
            <person name="Nyvall Collen P."/>
            <person name="Panaud O."/>
            <person name="Partensky F."/>
            <person name="Poulain J."/>
            <person name="Rensing S.A."/>
            <person name="Rousvoal S."/>
            <person name="Samson G."/>
            <person name="Symeonidi A."/>
            <person name="Weissenbach J."/>
            <person name="Zambounis A."/>
            <person name="Wincker P."/>
            <person name="Boyen C."/>
        </authorList>
    </citation>
    <scope>NUCLEOTIDE SEQUENCE [LARGE SCALE GENOMIC DNA]</scope>
    <source>
        <strain evidence="3">cv. Stackhouse</strain>
    </source>
</reference>
<evidence type="ECO:0000313" key="2">
    <source>
        <dbReference type="EMBL" id="CDF41382.1"/>
    </source>
</evidence>
<accession>R7QSC0</accession>
<dbReference type="RefSeq" id="XP_005711676.1">
    <property type="nucleotide sequence ID" value="XM_005711619.1"/>
</dbReference>
<protein>
    <submittedName>
        <fullName evidence="2">Uncharacterized protein</fullName>
    </submittedName>
</protein>
<feature type="non-terminal residue" evidence="2">
    <location>
        <position position="1"/>
    </location>
</feature>
<dbReference type="Gramene" id="CDF41382">
    <property type="protein sequence ID" value="CDF41382"/>
    <property type="gene ID" value="CHC_T00000995001"/>
</dbReference>